<comment type="caution">
    <text evidence="1">The sequence shown here is derived from an EMBL/GenBank/DDBJ whole genome shotgun (WGS) entry which is preliminary data.</text>
</comment>
<dbReference type="EMBL" id="WJQU01000003">
    <property type="protein sequence ID" value="KAJ6638523.1"/>
    <property type="molecule type" value="Genomic_DNA"/>
</dbReference>
<dbReference type="Proteomes" id="UP001151699">
    <property type="component" value="Chromosome X"/>
</dbReference>
<dbReference type="OrthoDB" id="5148094at2759"/>
<protein>
    <submittedName>
        <fullName evidence="1">EIF-2-alpha kinase activator GCN1</fullName>
    </submittedName>
</protein>
<reference evidence="1" key="1">
    <citation type="submission" date="2022-07" db="EMBL/GenBank/DDBJ databases">
        <authorList>
            <person name="Trinca V."/>
            <person name="Uliana J.V.C."/>
            <person name="Torres T.T."/>
            <person name="Ward R.J."/>
            <person name="Monesi N."/>
        </authorList>
    </citation>
    <scope>NUCLEOTIDE SEQUENCE</scope>
    <source>
        <strain evidence="1">HSMRA1968</strain>
        <tissue evidence="1">Whole embryos</tissue>
    </source>
</reference>
<dbReference type="GO" id="GO:0016301">
    <property type="term" value="F:kinase activity"/>
    <property type="evidence" value="ECO:0007669"/>
    <property type="project" value="UniProtKB-KW"/>
</dbReference>
<evidence type="ECO:0000313" key="2">
    <source>
        <dbReference type="Proteomes" id="UP001151699"/>
    </source>
</evidence>
<feature type="non-terminal residue" evidence="1">
    <location>
        <position position="1"/>
    </location>
</feature>
<name>A0A9Q0S043_9DIPT</name>
<evidence type="ECO:0000313" key="1">
    <source>
        <dbReference type="EMBL" id="KAJ6638523.1"/>
    </source>
</evidence>
<sequence length="117" mass="12629">MADAELSKALKDLPNRVLNVSIDERPELFRNVSGVLQNPGINATIVRGICKVIGTTLTKYKDPPSQNLVKNLIVSLVQHHPDASFEHFNNVLKVILNKDLAAAPPLKASQAAVIALG</sequence>
<keyword evidence="2" id="KW-1185">Reference proteome</keyword>
<keyword evidence="1" id="KW-0418">Kinase</keyword>
<dbReference type="AlphaFoldDB" id="A0A9Q0S043"/>
<organism evidence="1 2">
    <name type="scientific">Pseudolycoriella hygida</name>
    <dbReference type="NCBI Taxonomy" id="35572"/>
    <lineage>
        <taxon>Eukaryota</taxon>
        <taxon>Metazoa</taxon>
        <taxon>Ecdysozoa</taxon>
        <taxon>Arthropoda</taxon>
        <taxon>Hexapoda</taxon>
        <taxon>Insecta</taxon>
        <taxon>Pterygota</taxon>
        <taxon>Neoptera</taxon>
        <taxon>Endopterygota</taxon>
        <taxon>Diptera</taxon>
        <taxon>Nematocera</taxon>
        <taxon>Sciaroidea</taxon>
        <taxon>Sciaridae</taxon>
        <taxon>Pseudolycoriella</taxon>
    </lineage>
</organism>
<proteinExistence type="predicted"/>
<gene>
    <name evidence="1" type="primary">GCN1</name>
    <name evidence="1" type="ORF">Bhyg_11259</name>
</gene>
<keyword evidence="1" id="KW-0808">Transferase</keyword>
<accession>A0A9Q0S043</accession>